<accession>A0A365H581</accession>
<comment type="caution">
    <text evidence="1">The sequence shown here is derived from an EMBL/GenBank/DDBJ whole genome shotgun (WGS) entry which is preliminary data.</text>
</comment>
<protein>
    <submittedName>
        <fullName evidence="1">Uncharacterized protein</fullName>
    </submittedName>
</protein>
<keyword evidence="2" id="KW-1185">Reference proteome</keyword>
<dbReference type="AlphaFoldDB" id="A0A365H581"/>
<organism evidence="1 2">
    <name type="scientific">Actinomadura craniellae</name>
    <dbReference type="NCBI Taxonomy" id="2231787"/>
    <lineage>
        <taxon>Bacteria</taxon>
        <taxon>Bacillati</taxon>
        <taxon>Actinomycetota</taxon>
        <taxon>Actinomycetes</taxon>
        <taxon>Streptosporangiales</taxon>
        <taxon>Thermomonosporaceae</taxon>
        <taxon>Actinomadura</taxon>
    </lineage>
</organism>
<sequence>MILLIGGVLTTMIVSGTADQLINEAEASLCYAFGDDCYRSPEQEEARRIEEGVKHATCRFFGTCD</sequence>
<proteinExistence type="predicted"/>
<evidence type="ECO:0000313" key="1">
    <source>
        <dbReference type="EMBL" id="RAY14257.1"/>
    </source>
</evidence>
<dbReference type="Proteomes" id="UP000251891">
    <property type="component" value="Unassembled WGS sequence"/>
</dbReference>
<evidence type="ECO:0000313" key="2">
    <source>
        <dbReference type="Proteomes" id="UP000251891"/>
    </source>
</evidence>
<reference evidence="1 2" key="1">
    <citation type="submission" date="2018-06" db="EMBL/GenBank/DDBJ databases">
        <title>Actinomadura craniellae sp. nov. isolated from marine sponge Craniella sp.</title>
        <authorList>
            <person name="Li L."/>
            <person name="Xu Q.H."/>
            <person name="Lin H.W."/>
            <person name="Lu Y.H."/>
        </authorList>
    </citation>
    <scope>NUCLEOTIDE SEQUENCE [LARGE SCALE GENOMIC DNA]</scope>
    <source>
        <strain evidence="1 2">LHW63021</strain>
    </source>
</reference>
<dbReference type="EMBL" id="QLYX01000006">
    <property type="protein sequence ID" value="RAY14257.1"/>
    <property type="molecule type" value="Genomic_DNA"/>
</dbReference>
<name>A0A365H581_9ACTN</name>
<dbReference type="RefSeq" id="WP_111867764.1">
    <property type="nucleotide sequence ID" value="NZ_QLYX01000006.1"/>
</dbReference>
<gene>
    <name evidence="1" type="ORF">DPM19_14860</name>
</gene>